<evidence type="ECO:0000256" key="8">
    <source>
        <dbReference type="RuleBase" id="RU366032"/>
    </source>
</evidence>
<evidence type="ECO:0000313" key="11">
    <source>
        <dbReference type="Proteomes" id="UP000030746"/>
    </source>
</evidence>
<dbReference type="EC" id="2.7.11.-" evidence="8"/>
<dbReference type="Pfam" id="PF02518">
    <property type="entry name" value="HATPase_c"/>
    <property type="match status" value="1"/>
</dbReference>
<dbReference type="Proteomes" id="UP000030746">
    <property type="component" value="Unassembled WGS sequence"/>
</dbReference>
<dbReference type="GO" id="GO:0005759">
    <property type="term" value="C:mitochondrial matrix"/>
    <property type="evidence" value="ECO:0007669"/>
    <property type="project" value="UniProtKB-SubCell"/>
</dbReference>
<name>V4AEU8_LOTGI</name>
<sequence>MALFKSAVQRFRVPHQRTFGLSVADGQRNFSDHRYSNNNSENDFADRERSRSVTSYYYQSAIDQAANKPSVRLTPAAILYSGKSQDKSHILRSAQYLHKELPVRIAHRIAGFRGLPFIVGCNPTILQVHELYIRAFHILSEFPQVSDQYVEEDFSETLRNLLDDHKDVVTLLAEGFAECRKHIKDENLIKGFLDKTLTSRLGIRMLAEHHLGLHIEKPNYVGIVNVGFSPRKLIEKKADFVSSVCQTKYGSTPLIKLNGHVGAQFPYIAPPLDYILTELLKNACRATVESHVDNSQNLPSVNVTIAVNDEDFVIRISDRGHGIPSSVVNRVWDYNFTTSGTISDDRLDGGLFGQVMNSSQNSAMPGKMHGYGFGLPTSLAYSQYLGGSLTLETMPGIGTDVYLRLAHIDGKKESFRIYDNKCH</sequence>
<dbReference type="STRING" id="225164.V4AEU8"/>
<comment type="subcellular location">
    <subcellularLocation>
        <location evidence="8">Mitochondrion matrix</location>
    </subcellularLocation>
</comment>
<evidence type="ECO:0000256" key="3">
    <source>
        <dbReference type="ARBA" id="ARBA00022679"/>
    </source>
</evidence>
<dbReference type="Gene3D" id="1.20.140.20">
    <property type="entry name" value="Alpha-ketoacid/pyruvate dehydrogenase kinase, N-terminal domain"/>
    <property type="match status" value="1"/>
</dbReference>
<dbReference type="PANTHER" id="PTHR11947">
    <property type="entry name" value="PYRUVATE DEHYDROGENASE KINASE"/>
    <property type="match status" value="1"/>
</dbReference>
<dbReference type="InterPro" id="IPR036890">
    <property type="entry name" value="HATPase_C_sf"/>
</dbReference>
<dbReference type="OMA" id="WSYPPSA"/>
<gene>
    <name evidence="10" type="ORF">LOTGIDRAFT_116873</name>
</gene>
<evidence type="ECO:0000259" key="9">
    <source>
        <dbReference type="PROSITE" id="PS50109"/>
    </source>
</evidence>
<dbReference type="SUPFAM" id="SSF69012">
    <property type="entry name" value="alpha-ketoacid dehydrogenase kinase, N-terminal domain"/>
    <property type="match status" value="1"/>
</dbReference>
<evidence type="ECO:0000256" key="4">
    <source>
        <dbReference type="ARBA" id="ARBA00022741"/>
    </source>
</evidence>
<dbReference type="InterPro" id="IPR036784">
    <property type="entry name" value="AK/P_DHK_N_sf"/>
</dbReference>
<reference evidence="10 11" key="1">
    <citation type="journal article" date="2013" name="Nature">
        <title>Insights into bilaterian evolution from three spiralian genomes.</title>
        <authorList>
            <person name="Simakov O."/>
            <person name="Marletaz F."/>
            <person name="Cho S.J."/>
            <person name="Edsinger-Gonzales E."/>
            <person name="Havlak P."/>
            <person name="Hellsten U."/>
            <person name="Kuo D.H."/>
            <person name="Larsson T."/>
            <person name="Lv J."/>
            <person name="Arendt D."/>
            <person name="Savage R."/>
            <person name="Osoegawa K."/>
            <person name="de Jong P."/>
            <person name="Grimwood J."/>
            <person name="Chapman J.A."/>
            <person name="Shapiro H."/>
            <person name="Aerts A."/>
            <person name="Otillar R.P."/>
            <person name="Terry A.Y."/>
            <person name="Boore J.L."/>
            <person name="Grigoriev I.V."/>
            <person name="Lindberg D.R."/>
            <person name="Seaver E.C."/>
            <person name="Weisblat D.A."/>
            <person name="Putnam N.H."/>
            <person name="Rokhsar D.S."/>
        </authorList>
    </citation>
    <scope>NUCLEOTIDE SEQUENCE [LARGE SCALE GENOMIC DNA]</scope>
</reference>
<evidence type="ECO:0000256" key="7">
    <source>
        <dbReference type="ARBA" id="ARBA00023128"/>
    </source>
</evidence>
<evidence type="ECO:0000313" key="10">
    <source>
        <dbReference type="EMBL" id="ESO95382.1"/>
    </source>
</evidence>
<organism evidence="10 11">
    <name type="scientific">Lottia gigantea</name>
    <name type="common">Giant owl limpet</name>
    <dbReference type="NCBI Taxonomy" id="225164"/>
    <lineage>
        <taxon>Eukaryota</taxon>
        <taxon>Metazoa</taxon>
        <taxon>Spiralia</taxon>
        <taxon>Lophotrochozoa</taxon>
        <taxon>Mollusca</taxon>
        <taxon>Gastropoda</taxon>
        <taxon>Patellogastropoda</taxon>
        <taxon>Lottioidea</taxon>
        <taxon>Lottiidae</taxon>
        <taxon>Lottia</taxon>
    </lineage>
</organism>
<comment type="similarity">
    <text evidence="1 8">Belongs to the PDK/BCKDK protein kinase family.</text>
</comment>
<dbReference type="InterPro" id="IPR039028">
    <property type="entry name" value="BCKD/PDK"/>
</dbReference>
<dbReference type="PANTHER" id="PTHR11947:SF20">
    <property type="entry name" value="[3-METHYL-2-OXOBUTANOATE DEHYDROGENASE [LIPOAMIDE]] KINASE, MITOCHONDRIAL"/>
    <property type="match status" value="1"/>
</dbReference>
<evidence type="ECO:0000256" key="6">
    <source>
        <dbReference type="ARBA" id="ARBA00022840"/>
    </source>
</evidence>
<dbReference type="EMBL" id="KB201656">
    <property type="protein sequence ID" value="ESO95382.1"/>
    <property type="molecule type" value="Genomic_DNA"/>
</dbReference>
<dbReference type="OrthoDB" id="3264224at2759"/>
<dbReference type="Gene3D" id="3.30.565.10">
    <property type="entry name" value="Histidine kinase-like ATPase, C-terminal domain"/>
    <property type="match status" value="1"/>
</dbReference>
<evidence type="ECO:0000256" key="5">
    <source>
        <dbReference type="ARBA" id="ARBA00022777"/>
    </source>
</evidence>
<dbReference type="Pfam" id="PF10436">
    <property type="entry name" value="BCDHK_Adom3"/>
    <property type="match status" value="1"/>
</dbReference>
<keyword evidence="6 8" id="KW-0067">ATP-binding</keyword>
<dbReference type="GO" id="GO:0010906">
    <property type="term" value="P:regulation of glucose metabolic process"/>
    <property type="evidence" value="ECO:0007669"/>
    <property type="project" value="TreeGrafter"/>
</dbReference>
<dbReference type="RefSeq" id="XP_009053891.1">
    <property type="nucleotide sequence ID" value="XM_009055643.1"/>
</dbReference>
<evidence type="ECO:0000256" key="2">
    <source>
        <dbReference type="ARBA" id="ARBA00022553"/>
    </source>
</evidence>
<dbReference type="GO" id="GO:0005524">
    <property type="term" value="F:ATP binding"/>
    <property type="evidence" value="ECO:0007669"/>
    <property type="project" value="UniProtKB-UniRule"/>
</dbReference>
<dbReference type="SUPFAM" id="SSF55874">
    <property type="entry name" value="ATPase domain of HSP90 chaperone/DNA topoisomerase II/histidine kinase"/>
    <property type="match status" value="1"/>
</dbReference>
<evidence type="ECO:0000256" key="1">
    <source>
        <dbReference type="ARBA" id="ARBA00006155"/>
    </source>
</evidence>
<accession>V4AEU8</accession>
<keyword evidence="2" id="KW-0597">Phosphoprotein</keyword>
<dbReference type="CTD" id="20231415"/>
<keyword evidence="3 8" id="KW-0808">Transferase</keyword>
<feature type="domain" description="Histidine kinase" evidence="9">
    <location>
        <begin position="272"/>
        <end position="409"/>
    </location>
</feature>
<dbReference type="PROSITE" id="PS50109">
    <property type="entry name" value="HIS_KIN"/>
    <property type="match status" value="1"/>
</dbReference>
<dbReference type="GeneID" id="20231415"/>
<dbReference type="HOGENOM" id="CLU_023861_4_0_1"/>
<keyword evidence="7 8" id="KW-0496">Mitochondrion</keyword>
<dbReference type="InterPro" id="IPR005467">
    <property type="entry name" value="His_kinase_dom"/>
</dbReference>
<dbReference type="KEGG" id="lgi:LOTGIDRAFT_116873"/>
<proteinExistence type="inferred from homology"/>
<dbReference type="InterPro" id="IPR003594">
    <property type="entry name" value="HATPase_dom"/>
</dbReference>
<dbReference type="CDD" id="cd16929">
    <property type="entry name" value="HATPase_PDK-like"/>
    <property type="match status" value="1"/>
</dbReference>
<dbReference type="AlphaFoldDB" id="V4AEU8"/>
<dbReference type="InterPro" id="IPR018955">
    <property type="entry name" value="BCDHK/PDK_N"/>
</dbReference>
<dbReference type="SMART" id="SM00387">
    <property type="entry name" value="HATPase_c"/>
    <property type="match status" value="1"/>
</dbReference>
<protein>
    <recommendedName>
        <fullName evidence="8">Protein-serine/threonine kinase</fullName>
        <ecNumber evidence="8">2.7.11.-</ecNumber>
    </recommendedName>
</protein>
<keyword evidence="4 8" id="KW-0547">Nucleotide-binding</keyword>
<keyword evidence="11" id="KW-1185">Reference proteome</keyword>
<keyword evidence="5 8" id="KW-0418">Kinase</keyword>
<dbReference type="GO" id="GO:0004740">
    <property type="term" value="F:pyruvate dehydrogenase (acetyl-transferring) kinase activity"/>
    <property type="evidence" value="ECO:0007669"/>
    <property type="project" value="TreeGrafter"/>
</dbReference>